<accession>A0A9Q9BD90</accession>
<dbReference type="EC" id="5.2.1.8" evidence="3 6"/>
<dbReference type="PROSITE" id="PS50059">
    <property type="entry name" value="FKBP_PPIASE"/>
    <property type="match status" value="1"/>
</dbReference>
<evidence type="ECO:0000256" key="1">
    <source>
        <dbReference type="ARBA" id="ARBA00000971"/>
    </source>
</evidence>
<dbReference type="PANTHER" id="PTHR45625">
    <property type="entry name" value="PEPTIDYL-PROLYL CIS-TRANS ISOMERASE-RELATED"/>
    <property type="match status" value="1"/>
</dbReference>
<dbReference type="CDD" id="cd00317">
    <property type="entry name" value="cyclophilin"/>
    <property type="match status" value="1"/>
</dbReference>
<feature type="domain" description="PPIase FKBP-type" evidence="7">
    <location>
        <begin position="273"/>
        <end position="361"/>
    </location>
</feature>
<evidence type="ECO:0000259" key="8">
    <source>
        <dbReference type="PROSITE" id="PS50072"/>
    </source>
</evidence>
<evidence type="ECO:0000256" key="3">
    <source>
        <dbReference type="ARBA" id="ARBA00013194"/>
    </source>
</evidence>
<dbReference type="PROSITE" id="PS00170">
    <property type="entry name" value="CSA_PPIASE_1"/>
    <property type="match status" value="1"/>
</dbReference>
<evidence type="ECO:0000259" key="7">
    <source>
        <dbReference type="PROSITE" id="PS50059"/>
    </source>
</evidence>
<dbReference type="SUPFAM" id="SSF50891">
    <property type="entry name" value="Cyclophilin-like"/>
    <property type="match status" value="1"/>
</dbReference>
<evidence type="ECO:0000256" key="4">
    <source>
        <dbReference type="ARBA" id="ARBA00023110"/>
    </source>
</evidence>
<evidence type="ECO:0000256" key="6">
    <source>
        <dbReference type="PROSITE-ProRule" id="PRU00277"/>
    </source>
</evidence>
<dbReference type="Proteomes" id="UP001056981">
    <property type="component" value="Chromosome"/>
</dbReference>
<dbReference type="Pfam" id="PF00254">
    <property type="entry name" value="FKBP_C"/>
    <property type="match status" value="1"/>
</dbReference>
<dbReference type="RefSeq" id="WP_253717956.1">
    <property type="nucleotide sequence ID" value="NZ_CP051522.1"/>
</dbReference>
<dbReference type="InterPro" id="IPR029000">
    <property type="entry name" value="Cyclophilin-like_dom_sf"/>
</dbReference>
<organism evidence="9 10">
    <name type="scientific">Treponema denticola</name>
    <dbReference type="NCBI Taxonomy" id="158"/>
    <lineage>
        <taxon>Bacteria</taxon>
        <taxon>Pseudomonadati</taxon>
        <taxon>Spirochaetota</taxon>
        <taxon>Spirochaetia</taxon>
        <taxon>Spirochaetales</taxon>
        <taxon>Treponemataceae</taxon>
        <taxon>Treponema</taxon>
    </lineage>
</organism>
<dbReference type="PRINTS" id="PR00153">
    <property type="entry name" value="CSAPPISMRASE"/>
</dbReference>
<evidence type="ECO:0000313" key="10">
    <source>
        <dbReference type="Proteomes" id="UP001056981"/>
    </source>
</evidence>
<dbReference type="FunFam" id="3.10.50.40:FF:000006">
    <property type="entry name" value="Peptidyl-prolyl cis-trans isomerase"/>
    <property type="match status" value="1"/>
</dbReference>
<comment type="catalytic activity">
    <reaction evidence="1 6">
        <text>[protein]-peptidylproline (omega=180) = [protein]-peptidylproline (omega=0)</text>
        <dbReference type="Rhea" id="RHEA:16237"/>
        <dbReference type="Rhea" id="RHEA-COMP:10747"/>
        <dbReference type="Rhea" id="RHEA-COMP:10748"/>
        <dbReference type="ChEBI" id="CHEBI:83833"/>
        <dbReference type="ChEBI" id="CHEBI:83834"/>
        <dbReference type="EC" id="5.2.1.8"/>
    </reaction>
</comment>
<evidence type="ECO:0000256" key="5">
    <source>
        <dbReference type="ARBA" id="ARBA00023235"/>
    </source>
</evidence>
<gene>
    <name evidence="9" type="ORF">E4N86_08070</name>
</gene>
<dbReference type="InterPro" id="IPR044666">
    <property type="entry name" value="Cyclophilin_A-like"/>
</dbReference>
<dbReference type="Gene3D" id="2.40.100.10">
    <property type="entry name" value="Cyclophilin-like"/>
    <property type="match status" value="1"/>
</dbReference>
<dbReference type="AlphaFoldDB" id="A0A9Q9BD90"/>
<dbReference type="Pfam" id="PF00160">
    <property type="entry name" value="Pro_isomerase"/>
    <property type="match status" value="1"/>
</dbReference>
<dbReference type="PANTHER" id="PTHR45625:SF4">
    <property type="entry name" value="PEPTIDYLPROLYL ISOMERASE DOMAIN AND WD REPEAT-CONTAINING PROTEIN 1"/>
    <property type="match status" value="1"/>
</dbReference>
<keyword evidence="5 6" id="KW-0413">Isomerase</keyword>
<dbReference type="SUPFAM" id="SSF54534">
    <property type="entry name" value="FKBP-like"/>
    <property type="match status" value="1"/>
</dbReference>
<dbReference type="EMBL" id="CP051635">
    <property type="protein sequence ID" value="UTD00654.1"/>
    <property type="molecule type" value="Genomic_DNA"/>
</dbReference>
<name>A0A9Q9BD90_TREDN</name>
<comment type="similarity">
    <text evidence="2">Belongs to the cyclophilin-type PPIase family.</text>
</comment>
<evidence type="ECO:0000256" key="2">
    <source>
        <dbReference type="ARBA" id="ARBA00007365"/>
    </source>
</evidence>
<dbReference type="InterPro" id="IPR046357">
    <property type="entry name" value="PPIase_dom_sf"/>
</dbReference>
<reference evidence="9" key="1">
    <citation type="submission" date="2020-04" db="EMBL/GenBank/DDBJ databases">
        <title>Comparative genomics of oral phylogroup-2 Treponema strains.</title>
        <authorList>
            <person name="Zeng H."/>
            <person name="Chan Y.K."/>
            <person name="Watt R.M."/>
        </authorList>
    </citation>
    <scope>NUCLEOTIDE SEQUENCE</scope>
    <source>
        <strain evidence="9">OMZ 905</strain>
    </source>
</reference>
<dbReference type="PROSITE" id="PS50072">
    <property type="entry name" value="CSA_PPIASE_2"/>
    <property type="match status" value="1"/>
</dbReference>
<dbReference type="GO" id="GO:0003755">
    <property type="term" value="F:peptidyl-prolyl cis-trans isomerase activity"/>
    <property type="evidence" value="ECO:0007669"/>
    <property type="project" value="UniProtKB-KW"/>
</dbReference>
<dbReference type="GO" id="GO:0006457">
    <property type="term" value="P:protein folding"/>
    <property type="evidence" value="ECO:0007669"/>
    <property type="project" value="InterPro"/>
</dbReference>
<dbReference type="InterPro" id="IPR001179">
    <property type="entry name" value="PPIase_FKBP_dom"/>
</dbReference>
<sequence>MKKLWIMVIAIAFMILVAGTAAAIIITNSGLEKGDKKMSKVDLTKIEALKENGLYAAIDTDRGLIVLKLFYKDTPLTVCNFVGLAEGTLDAAKGKPFYDGLTFHRVIADFMIQGGDPTGTGSGGPGYKFPDEIVENLKHDGPGVLSMANAGPGTNGSQFFITHVETPWLDGKHTVFGRVVEGQNVVDAIQQGDKMNSIKIIRTGDEAKAFKTDQDAFYKYLSDSKESEKRRAEAVAKKMESLIKTKYSPAKLDDDGVYFFVIKQGKGDTPKQGQTLTMKYKGSLLENGKVFDDSDMHKPLEFPVGVGRVIPGFDSQSAKMTLGEKRIIIIPPHLAYGETGAGGVIPPNAYLVFELELLNIK</sequence>
<proteinExistence type="inferred from homology"/>
<dbReference type="Gene3D" id="3.10.50.40">
    <property type="match status" value="1"/>
</dbReference>
<feature type="domain" description="PPIase cyclophilin-type" evidence="8">
    <location>
        <begin position="63"/>
        <end position="191"/>
    </location>
</feature>
<evidence type="ECO:0000313" key="9">
    <source>
        <dbReference type="EMBL" id="UTD00654.1"/>
    </source>
</evidence>
<dbReference type="InterPro" id="IPR002130">
    <property type="entry name" value="Cyclophilin-type_PPIase_dom"/>
</dbReference>
<keyword evidence="4 6" id="KW-0697">Rotamase</keyword>
<dbReference type="InterPro" id="IPR020892">
    <property type="entry name" value="Cyclophilin-type_PPIase_CS"/>
</dbReference>
<protein>
    <recommendedName>
        <fullName evidence="3 6">peptidylprolyl isomerase</fullName>
        <ecNumber evidence="3 6">5.2.1.8</ecNumber>
    </recommendedName>
</protein>